<reference evidence="1" key="1">
    <citation type="journal article" date="2022" name="Int. J. Mol. Sci.">
        <title>Draft Genome of Tanacetum Coccineum: Genomic Comparison of Closely Related Tanacetum-Family Plants.</title>
        <authorList>
            <person name="Yamashiro T."/>
            <person name="Shiraishi A."/>
            <person name="Nakayama K."/>
            <person name="Satake H."/>
        </authorList>
    </citation>
    <scope>NUCLEOTIDE SEQUENCE</scope>
</reference>
<accession>A0ABQ5ASN7</accession>
<dbReference type="Proteomes" id="UP001151760">
    <property type="component" value="Unassembled WGS sequence"/>
</dbReference>
<dbReference type="EMBL" id="BQNB010012581">
    <property type="protein sequence ID" value="GJT05363.1"/>
    <property type="molecule type" value="Genomic_DNA"/>
</dbReference>
<sequence>MLVHGQILQGEGSTILVESHHTSISAPFTSQPPTSPPSMQTTHVAEEAATMPQDSPLLRVHSLESDEGSMTLNELTVLYTTLSKKVETLESDLK</sequence>
<gene>
    <name evidence="1" type="ORF">Tco_0839825</name>
</gene>
<protein>
    <submittedName>
        <fullName evidence="1">Uncharacterized protein</fullName>
    </submittedName>
</protein>
<evidence type="ECO:0000313" key="1">
    <source>
        <dbReference type="EMBL" id="GJT05363.1"/>
    </source>
</evidence>
<name>A0ABQ5ASN7_9ASTR</name>
<comment type="caution">
    <text evidence="1">The sequence shown here is derived from an EMBL/GenBank/DDBJ whole genome shotgun (WGS) entry which is preliminary data.</text>
</comment>
<organism evidence="1 2">
    <name type="scientific">Tanacetum coccineum</name>
    <dbReference type="NCBI Taxonomy" id="301880"/>
    <lineage>
        <taxon>Eukaryota</taxon>
        <taxon>Viridiplantae</taxon>
        <taxon>Streptophyta</taxon>
        <taxon>Embryophyta</taxon>
        <taxon>Tracheophyta</taxon>
        <taxon>Spermatophyta</taxon>
        <taxon>Magnoliopsida</taxon>
        <taxon>eudicotyledons</taxon>
        <taxon>Gunneridae</taxon>
        <taxon>Pentapetalae</taxon>
        <taxon>asterids</taxon>
        <taxon>campanulids</taxon>
        <taxon>Asterales</taxon>
        <taxon>Asteraceae</taxon>
        <taxon>Asteroideae</taxon>
        <taxon>Anthemideae</taxon>
        <taxon>Anthemidinae</taxon>
        <taxon>Tanacetum</taxon>
    </lineage>
</organism>
<keyword evidence="2" id="KW-1185">Reference proteome</keyword>
<reference evidence="1" key="2">
    <citation type="submission" date="2022-01" db="EMBL/GenBank/DDBJ databases">
        <authorList>
            <person name="Yamashiro T."/>
            <person name="Shiraishi A."/>
            <person name="Satake H."/>
            <person name="Nakayama K."/>
        </authorList>
    </citation>
    <scope>NUCLEOTIDE SEQUENCE</scope>
</reference>
<proteinExistence type="predicted"/>
<evidence type="ECO:0000313" key="2">
    <source>
        <dbReference type="Proteomes" id="UP001151760"/>
    </source>
</evidence>